<dbReference type="GO" id="GO:0046872">
    <property type="term" value="F:metal ion binding"/>
    <property type="evidence" value="ECO:0007669"/>
    <property type="project" value="UniProtKB-KW"/>
</dbReference>
<sequence>MAPSSEKAATPRKAAALLVLSGNRVLMVKRPNHLSYPGAFVFPGGTVSPSDPSIMYTALRETFEETGLLLSTTPVHPGRRRFLATVQKQVHSGELSFDEALEALDVSLIPTGDLVPFSVWTTPHGPPKRYETHFLVTRLPAHLSEEAAVGDGGIEVVGTHWLPVERIPAWIREGRTRMHSAQIYLTSRLAWAGGWDGVLEVARDIGGTEVLMRRTVEDGRRVENLPNGDKVVYEAGEGSAGKAWVELTDRARL</sequence>
<reference evidence="8" key="2">
    <citation type="submission" date="2023-06" db="EMBL/GenBank/DDBJ databases">
        <authorList>
            <person name="Kobayashi Y."/>
            <person name="Kayamori A."/>
            <person name="Aoki K."/>
            <person name="Shiwa Y."/>
            <person name="Fujita N."/>
            <person name="Sugita T."/>
            <person name="Iwasaki W."/>
            <person name="Tanaka N."/>
            <person name="Takashima M."/>
        </authorList>
    </citation>
    <scope>NUCLEOTIDE SEQUENCE</scope>
    <source>
        <strain evidence="8">HIS016</strain>
    </source>
</reference>
<reference evidence="8" key="1">
    <citation type="journal article" date="2023" name="BMC Genomics">
        <title>Chromosome-level genome assemblies of Cutaneotrichosporon spp. (Trichosporonales, Basidiomycota) reveal imbalanced evolution between nucleotide sequences and chromosome synteny.</title>
        <authorList>
            <person name="Kobayashi Y."/>
            <person name="Kayamori A."/>
            <person name="Aoki K."/>
            <person name="Shiwa Y."/>
            <person name="Matsutani M."/>
            <person name="Fujita N."/>
            <person name="Sugita T."/>
            <person name="Iwasaki W."/>
            <person name="Tanaka N."/>
            <person name="Takashima M."/>
        </authorList>
    </citation>
    <scope>NUCLEOTIDE SEQUENCE</scope>
    <source>
        <strain evidence="8">HIS016</strain>
    </source>
</reference>
<dbReference type="GO" id="GO:0005739">
    <property type="term" value="C:mitochondrion"/>
    <property type="evidence" value="ECO:0007669"/>
    <property type="project" value="TreeGrafter"/>
</dbReference>
<evidence type="ECO:0000259" key="7">
    <source>
        <dbReference type="PROSITE" id="PS51462"/>
    </source>
</evidence>
<keyword evidence="9" id="KW-1185">Reference proteome</keyword>
<dbReference type="Pfam" id="PF00293">
    <property type="entry name" value="NUDIX"/>
    <property type="match status" value="1"/>
</dbReference>
<dbReference type="InterPro" id="IPR039121">
    <property type="entry name" value="NUDT19"/>
</dbReference>
<comment type="caution">
    <text evidence="8">The sequence shown here is derived from an EMBL/GenBank/DDBJ whole genome shotgun (WGS) entry which is preliminary data.</text>
</comment>
<dbReference type="Proteomes" id="UP001222932">
    <property type="component" value="Unassembled WGS sequence"/>
</dbReference>
<keyword evidence="5" id="KW-0460">Magnesium</keyword>
<organism evidence="8 9">
    <name type="scientific">Cutaneotrichosporon spelunceum</name>
    <dbReference type="NCBI Taxonomy" id="1672016"/>
    <lineage>
        <taxon>Eukaryota</taxon>
        <taxon>Fungi</taxon>
        <taxon>Dikarya</taxon>
        <taxon>Basidiomycota</taxon>
        <taxon>Agaricomycotina</taxon>
        <taxon>Tremellomycetes</taxon>
        <taxon>Trichosporonales</taxon>
        <taxon>Trichosporonaceae</taxon>
        <taxon>Cutaneotrichosporon</taxon>
    </lineage>
</organism>
<evidence type="ECO:0000256" key="2">
    <source>
        <dbReference type="ARBA" id="ARBA00001946"/>
    </source>
</evidence>
<keyword evidence="3" id="KW-0479">Metal-binding</keyword>
<comment type="cofactor">
    <cofactor evidence="1">
        <name>Mn(2+)</name>
        <dbReference type="ChEBI" id="CHEBI:29035"/>
    </cofactor>
</comment>
<dbReference type="EMBL" id="BTCM01000001">
    <property type="protein sequence ID" value="GMK54037.1"/>
    <property type="molecule type" value="Genomic_DNA"/>
</dbReference>
<dbReference type="GO" id="GO:0016818">
    <property type="term" value="F:hydrolase activity, acting on acid anhydrides, in phosphorus-containing anhydrides"/>
    <property type="evidence" value="ECO:0007669"/>
    <property type="project" value="InterPro"/>
</dbReference>
<evidence type="ECO:0000256" key="5">
    <source>
        <dbReference type="ARBA" id="ARBA00022842"/>
    </source>
</evidence>
<dbReference type="Gene3D" id="3.90.79.10">
    <property type="entry name" value="Nucleoside Triphosphate Pyrophosphohydrolase"/>
    <property type="match status" value="1"/>
</dbReference>
<evidence type="ECO:0000313" key="9">
    <source>
        <dbReference type="Proteomes" id="UP001222932"/>
    </source>
</evidence>
<evidence type="ECO:0000313" key="8">
    <source>
        <dbReference type="EMBL" id="GMK54037.1"/>
    </source>
</evidence>
<dbReference type="SUPFAM" id="SSF55811">
    <property type="entry name" value="Nudix"/>
    <property type="match status" value="1"/>
</dbReference>
<gene>
    <name evidence="8" type="ORF">CspeluHIS016_0106230</name>
</gene>
<dbReference type="AlphaFoldDB" id="A0AAD3Y9Q1"/>
<protein>
    <recommendedName>
        <fullName evidence="7">Nudix hydrolase domain-containing protein</fullName>
    </recommendedName>
</protein>
<dbReference type="InterPro" id="IPR000086">
    <property type="entry name" value="NUDIX_hydrolase_dom"/>
</dbReference>
<evidence type="ECO:0000256" key="6">
    <source>
        <dbReference type="ARBA" id="ARBA00023211"/>
    </source>
</evidence>
<keyword evidence="4" id="KW-0378">Hydrolase</keyword>
<dbReference type="PANTHER" id="PTHR12318">
    <property type="entry name" value="TESTOSTERONE-REGULATED PROTEIN RP2"/>
    <property type="match status" value="1"/>
</dbReference>
<evidence type="ECO:0000256" key="4">
    <source>
        <dbReference type="ARBA" id="ARBA00022801"/>
    </source>
</evidence>
<evidence type="ECO:0000256" key="3">
    <source>
        <dbReference type="ARBA" id="ARBA00022723"/>
    </source>
</evidence>
<keyword evidence="6" id="KW-0464">Manganese</keyword>
<name>A0AAD3Y9Q1_9TREE</name>
<dbReference type="PANTHER" id="PTHR12318:SF0">
    <property type="entry name" value="ACYL-COENZYME A DIPHOSPHATASE NUDT19"/>
    <property type="match status" value="1"/>
</dbReference>
<evidence type="ECO:0000256" key="1">
    <source>
        <dbReference type="ARBA" id="ARBA00001936"/>
    </source>
</evidence>
<comment type="cofactor">
    <cofactor evidence="2">
        <name>Mg(2+)</name>
        <dbReference type="ChEBI" id="CHEBI:18420"/>
    </cofactor>
</comment>
<accession>A0AAD3Y9Q1</accession>
<dbReference type="PROSITE" id="PS51462">
    <property type="entry name" value="NUDIX"/>
    <property type="match status" value="1"/>
</dbReference>
<dbReference type="InterPro" id="IPR015797">
    <property type="entry name" value="NUDIX_hydrolase-like_dom_sf"/>
</dbReference>
<feature type="domain" description="Nudix hydrolase" evidence="7">
    <location>
        <begin position="10"/>
        <end position="189"/>
    </location>
</feature>
<proteinExistence type="predicted"/>